<dbReference type="OMA" id="AMQFPTP"/>
<keyword evidence="4" id="KW-0067">ATP-binding</keyword>
<protein>
    <submittedName>
        <fullName evidence="6">Protein CBG22691</fullName>
    </submittedName>
</protein>
<dbReference type="GeneID" id="8587457"/>
<dbReference type="Proteomes" id="UP000008549">
    <property type="component" value="Unassembled WGS sequence"/>
</dbReference>
<name>A8Y2Y7_CAEBR</name>
<keyword evidence="2" id="KW-0378">Hydrolase</keyword>
<evidence type="ECO:0000256" key="2">
    <source>
        <dbReference type="ARBA" id="ARBA00022801"/>
    </source>
</evidence>
<dbReference type="Gene3D" id="3.40.50.300">
    <property type="entry name" value="P-loop containing nucleotide triphosphate hydrolases"/>
    <property type="match status" value="1"/>
</dbReference>
<dbReference type="HOGENOM" id="CLU_708292_0_0_1"/>
<dbReference type="GO" id="GO:0005524">
    <property type="term" value="F:ATP binding"/>
    <property type="evidence" value="ECO:0007669"/>
    <property type="project" value="UniProtKB-KW"/>
</dbReference>
<gene>
    <name evidence="6 8" type="ORF">CBG22691</name>
    <name evidence="6" type="ORF">CBG_22691</name>
</gene>
<dbReference type="CTD" id="8587457"/>
<dbReference type="SUPFAM" id="SSF52540">
    <property type="entry name" value="P-loop containing nucleoside triphosphate hydrolases"/>
    <property type="match status" value="1"/>
</dbReference>
<dbReference type="eggNOG" id="KOG1801">
    <property type="taxonomic scope" value="Eukaryota"/>
</dbReference>
<dbReference type="InterPro" id="IPR027417">
    <property type="entry name" value="P-loop_NTPase"/>
</dbReference>
<dbReference type="KEGG" id="cbr:CBG_22691"/>
<dbReference type="PANTHER" id="PTHR43788:SF16">
    <property type="entry name" value="HELICASE WITH ZINC FINGER 2"/>
    <property type="match status" value="1"/>
</dbReference>
<dbReference type="WormBase" id="CBG22691">
    <property type="protein sequence ID" value="CBP34764"/>
    <property type="gene ID" value="WBGene00041199"/>
</dbReference>
<dbReference type="Pfam" id="PF13087">
    <property type="entry name" value="AAA_12"/>
    <property type="match status" value="1"/>
</dbReference>
<sequence length="390" mass="44030">MAHKGVIFVAHNMSGYDGQFILKKASNKSAPELVYEEEAEKVVEKRSVQWKSVLRTPQLAAVRPKWREKSISRRRRGRKTLCPLYALAALALMFQRARLALVGDIHQLPPFEDSDLPKDLAAFAISRVLQEAIKRRTLPIIDLTVGRRCPPQVTRMYNELFYNQRLASLWSPEKEAELRAFTAALKFGNDFPIQILDLQSSHTQAGTSLTNIEEAKAAVRIARTIQTRVGTNDIGILCFYKAQAGEVAALLGDAPFYVGTIDRSQGHEFQVVIILITRTSSFRDSEFIEDSRRINVAISRTKRICCIIVDRPKVTTNGTWSRLIRRIPHEAKSNFSVMTAHQKANHHQTSGDKVQAARKLHPPSADQRTINIPPIVLSRPEIFAFILFVI</sequence>
<keyword evidence="1" id="KW-0547">Nucleotide-binding</keyword>
<dbReference type="RefSeq" id="XP_002645458.2">
    <property type="nucleotide sequence ID" value="XM_002645412.2"/>
</dbReference>
<dbReference type="InterPro" id="IPR050534">
    <property type="entry name" value="Coronavir_polyprotein_1ab"/>
</dbReference>
<organism evidence="6 7">
    <name type="scientific">Caenorhabditis briggsae</name>
    <dbReference type="NCBI Taxonomy" id="6238"/>
    <lineage>
        <taxon>Eukaryota</taxon>
        <taxon>Metazoa</taxon>
        <taxon>Ecdysozoa</taxon>
        <taxon>Nematoda</taxon>
        <taxon>Chromadorea</taxon>
        <taxon>Rhabditida</taxon>
        <taxon>Rhabditina</taxon>
        <taxon>Rhabditomorpha</taxon>
        <taxon>Rhabditoidea</taxon>
        <taxon>Rhabditidae</taxon>
        <taxon>Peloderinae</taxon>
        <taxon>Caenorhabditis</taxon>
    </lineage>
</organism>
<keyword evidence="3" id="KW-0347">Helicase</keyword>
<proteinExistence type="predicted"/>
<dbReference type="InterPro" id="IPR047187">
    <property type="entry name" value="SF1_C_Upf1"/>
</dbReference>
<reference evidence="6 7" key="1">
    <citation type="journal article" date="2003" name="PLoS Biol.">
        <title>The genome sequence of Caenorhabditis briggsae: a platform for comparative genomics.</title>
        <authorList>
            <person name="Stein L.D."/>
            <person name="Bao Z."/>
            <person name="Blasiar D."/>
            <person name="Blumenthal T."/>
            <person name="Brent M.R."/>
            <person name="Chen N."/>
            <person name="Chinwalla A."/>
            <person name="Clarke L."/>
            <person name="Clee C."/>
            <person name="Coghlan A."/>
            <person name="Coulson A."/>
            <person name="D'Eustachio P."/>
            <person name="Fitch D.H."/>
            <person name="Fulton L.A."/>
            <person name="Fulton R.E."/>
            <person name="Griffiths-Jones S."/>
            <person name="Harris T.W."/>
            <person name="Hillier L.W."/>
            <person name="Kamath R."/>
            <person name="Kuwabara P.E."/>
            <person name="Mardis E.R."/>
            <person name="Marra M.A."/>
            <person name="Miner T.L."/>
            <person name="Minx P."/>
            <person name="Mullikin J.C."/>
            <person name="Plumb R.W."/>
            <person name="Rogers J."/>
            <person name="Schein J.E."/>
            <person name="Sohrmann M."/>
            <person name="Spieth J."/>
            <person name="Stajich J.E."/>
            <person name="Wei C."/>
            <person name="Willey D."/>
            <person name="Wilson R.K."/>
            <person name="Durbin R."/>
            <person name="Waterston R.H."/>
        </authorList>
    </citation>
    <scope>NUCLEOTIDE SEQUENCE [LARGE SCALE GENOMIC DNA]</scope>
    <source>
        <strain evidence="6 7">AF16</strain>
    </source>
</reference>
<evidence type="ECO:0000313" key="8">
    <source>
        <dbReference type="WormBase" id="CBG22691"/>
    </source>
</evidence>
<dbReference type="STRING" id="6238.A8Y2Y7"/>
<accession>A8Y2Y7</accession>
<dbReference type="CDD" id="cd18808">
    <property type="entry name" value="SF1_C_Upf1"/>
    <property type="match status" value="1"/>
</dbReference>
<evidence type="ECO:0000259" key="5">
    <source>
        <dbReference type="Pfam" id="PF13087"/>
    </source>
</evidence>
<dbReference type="EMBL" id="HE601156">
    <property type="protein sequence ID" value="CAP39228.2"/>
    <property type="molecule type" value="Genomic_DNA"/>
</dbReference>
<reference evidence="6 7" key="2">
    <citation type="journal article" date="2011" name="PLoS Genet.">
        <title>Caenorhabditis briggsae recombinant inbred line genotypes reveal inter-strain incompatibility and the evolution of recombination.</title>
        <authorList>
            <person name="Ross J.A."/>
            <person name="Koboldt D.C."/>
            <person name="Staisch J.E."/>
            <person name="Chamberlin H.M."/>
            <person name="Gupta B.P."/>
            <person name="Miller R.D."/>
            <person name="Baird S.E."/>
            <person name="Haag E.S."/>
        </authorList>
    </citation>
    <scope>NUCLEOTIDE SEQUENCE [LARGE SCALE GENOMIC DNA]</scope>
    <source>
        <strain evidence="6 7">AF16</strain>
    </source>
</reference>
<feature type="domain" description="DNA2/NAM7 helicase-like C-terminal" evidence="5">
    <location>
        <begin position="129"/>
        <end position="310"/>
    </location>
</feature>
<dbReference type="GO" id="GO:0016787">
    <property type="term" value="F:hydrolase activity"/>
    <property type="evidence" value="ECO:0007669"/>
    <property type="project" value="UniProtKB-KW"/>
</dbReference>
<evidence type="ECO:0000256" key="3">
    <source>
        <dbReference type="ARBA" id="ARBA00022806"/>
    </source>
</evidence>
<dbReference type="PANTHER" id="PTHR43788">
    <property type="entry name" value="DNA2/NAM7 HELICASE FAMILY MEMBER"/>
    <property type="match status" value="1"/>
</dbReference>
<evidence type="ECO:0000313" key="6">
    <source>
        <dbReference type="EMBL" id="CAP39228.2"/>
    </source>
</evidence>
<evidence type="ECO:0000256" key="4">
    <source>
        <dbReference type="ARBA" id="ARBA00022840"/>
    </source>
</evidence>
<dbReference type="GO" id="GO:0043139">
    <property type="term" value="F:5'-3' DNA helicase activity"/>
    <property type="evidence" value="ECO:0000318"/>
    <property type="project" value="GO_Central"/>
</dbReference>
<evidence type="ECO:0000313" key="7">
    <source>
        <dbReference type="Proteomes" id="UP000008549"/>
    </source>
</evidence>
<evidence type="ECO:0000256" key="1">
    <source>
        <dbReference type="ARBA" id="ARBA00022741"/>
    </source>
</evidence>
<dbReference type="AlphaFoldDB" id="A8Y2Y7"/>
<dbReference type="InterPro" id="IPR041679">
    <property type="entry name" value="DNA2/NAM7-like_C"/>
</dbReference>
<keyword evidence="7" id="KW-1185">Reference proteome</keyword>
<dbReference type="InParanoid" id="A8Y2Y7"/>